<dbReference type="RefSeq" id="WP_108130059.1">
    <property type="nucleotide sequence ID" value="NZ_QBKP01000014.1"/>
</dbReference>
<dbReference type="InterPro" id="IPR020846">
    <property type="entry name" value="MFS_dom"/>
</dbReference>
<feature type="transmembrane region" description="Helical" evidence="1">
    <location>
        <begin position="38"/>
        <end position="60"/>
    </location>
</feature>
<sequence length="66" mass="6598">MRVLGRALAGFVLGALVALGIAVGLTYVMPVSQAEGSYAMSVAFFWMPAGAVLGAILGAISAKRGA</sequence>
<protein>
    <recommendedName>
        <fullName evidence="2">Major facilitator superfamily (MFS) profile domain-containing protein</fullName>
    </recommendedName>
</protein>
<keyword evidence="4" id="KW-1185">Reference proteome</keyword>
<comment type="caution">
    <text evidence="3">The sequence shown here is derived from an EMBL/GenBank/DDBJ whole genome shotgun (WGS) entry which is preliminary data.</text>
</comment>
<dbReference type="Proteomes" id="UP000244224">
    <property type="component" value="Unassembled WGS sequence"/>
</dbReference>
<accession>A0A2T6ATL3</accession>
<gene>
    <name evidence="3" type="ORF">C8N34_11476</name>
</gene>
<keyword evidence="1" id="KW-0812">Transmembrane</keyword>
<dbReference type="PROSITE" id="PS50850">
    <property type="entry name" value="MFS"/>
    <property type="match status" value="1"/>
</dbReference>
<reference evidence="3 4" key="1">
    <citation type="submission" date="2018-04" db="EMBL/GenBank/DDBJ databases">
        <title>Genomic Encyclopedia of Archaeal and Bacterial Type Strains, Phase II (KMG-II): from individual species to whole genera.</title>
        <authorList>
            <person name="Goeker M."/>
        </authorList>
    </citation>
    <scope>NUCLEOTIDE SEQUENCE [LARGE SCALE GENOMIC DNA]</scope>
    <source>
        <strain evidence="3 4">DSM 21823</strain>
    </source>
</reference>
<evidence type="ECO:0000313" key="3">
    <source>
        <dbReference type="EMBL" id="PTX47056.1"/>
    </source>
</evidence>
<evidence type="ECO:0000259" key="2">
    <source>
        <dbReference type="PROSITE" id="PS50850"/>
    </source>
</evidence>
<evidence type="ECO:0000313" key="4">
    <source>
        <dbReference type="Proteomes" id="UP000244224"/>
    </source>
</evidence>
<keyword evidence="1" id="KW-1133">Transmembrane helix</keyword>
<keyword evidence="1" id="KW-0472">Membrane</keyword>
<dbReference type="GO" id="GO:0022857">
    <property type="term" value="F:transmembrane transporter activity"/>
    <property type="evidence" value="ECO:0007669"/>
    <property type="project" value="InterPro"/>
</dbReference>
<evidence type="ECO:0000256" key="1">
    <source>
        <dbReference type="SAM" id="Phobius"/>
    </source>
</evidence>
<feature type="domain" description="Major facilitator superfamily (MFS) profile" evidence="2">
    <location>
        <begin position="1"/>
        <end position="66"/>
    </location>
</feature>
<name>A0A2T6ATL3_9RHOB</name>
<organism evidence="3 4">
    <name type="scientific">Gemmobacter caeni</name>
    <dbReference type="NCBI Taxonomy" id="589035"/>
    <lineage>
        <taxon>Bacteria</taxon>
        <taxon>Pseudomonadati</taxon>
        <taxon>Pseudomonadota</taxon>
        <taxon>Alphaproteobacteria</taxon>
        <taxon>Rhodobacterales</taxon>
        <taxon>Paracoccaceae</taxon>
        <taxon>Gemmobacter</taxon>
    </lineage>
</organism>
<proteinExistence type="predicted"/>
<dbReference type="AlphaFoldDB" id="A0A2T6ATL3"/>
<dbReference type="EMBL" id="QBKP01000014">
    <property type="protein sequence ID" value="PTX47056.1"/>
    <property type="molecule type" value="Genomic_DNA"/>
</dbReference>